<gene>
    <name evidence="1" type="ORF">MM35RIKEN_21410</name>
</gene>
<keyword evidence="2" id="KW-1185">Reference proteome</keyword>
<proteinExistence type="predicted"/>
<dbReference type="EMBL" id="AP023416">
    <property type="protein sequence ID" value="BCK79949.1"/>
    <property type="molecule type" value="Genomic_DNA"/>
</dbReference>
<dbReference type="KEGG" id="vfa:MM35RIKEN_21410"/>
<evidence type="ECO:0000313" key="1">
    <source>
        <dbReference type="EMBL" id="BCK79949.1"/>
    </source>
</evidence>
<accession>A0A810PUE9</accession>
<name>A0A810PUE9_9FIRM</name>
<organism evidence="1 2">
    <name type="scientific">Vescimonas fastidiosa</name>
    <dbReference type="NCBI Taxonomy" id="2714353"/>
    <lineage>
        <taxon>Bacteria</taxon>
        <taxon>Bacillati</taxon>
        <taxon>Bacillota</taxon>
        <taxon>Clostridia</taxon>
        <taxon>Eubacteriales</taxon>
        <taxon>Oscillospiraceae</taxon>
        <taxon>Vescimonas</taxon>
    </lineage>
</organism>
<geneLocation type="plasmid" evidence="1 2">
    <name>pMM35_01</name>
</geneLocation>
<reference evidence="1" key="1">
    <citation type="submission" date="2020-09" db="EMBL/GenBank/DDBJ databases">
        <title>New species isolated from human feces.</title>
        <authorList>
            <person name="Kitahara M."/>
            <person name="Shigeno Y."/>
            <person name="Shime M."/>
            <person name="Matsumoto Y."/>
            <person name="Nakamura S."/>
            <person name="Motooka D."/>
            <person name="Fukuoka S."/>
            <person name="Nishikawa H."/>
            <person name="Benno Y."/>
        </authorList>
    </citation>
    <scope>NUCLEOTIDE SEQUENCE</scope>
    <source>
        <strain evidence="1">MM35</strain>
        <plasmid evidence="1">pMM35_01</plasmid>
    </source>
</reference>
<dbReference type="AlphaFoldDB" id="A0A810PUE9"/>
<keyword evidence="1" id="KW-0614">Plasmid</keyword>
<protein>
    <submittedName>
        <fullName evidence="1">Uncharacterized protein</fullName>
    </submittedName>
</protein>
<dbReference type="Proteomes" id="UP000681343">
    <property type="component" value="Plasmid pMM35_01"/>
</dbReference>
<sequence length="109" mass="12553">MLKHEFGIMPKAPKPGKRYDKYEPQKYDCISVDDAYLQEVTDRLIAIDFYWHTLSVRGRGLAYCGITLIPPDSLKVFADVVTDIPQLRELAELLKKAARESKWVIHFGI</sequence>
<evidence type="ECO:0000313" key="2">
    <source>
        <dbReference type="Proteomes" id="UP000681343"/>
    </source>
</evidence>